<gene>
    <name evidence="6" type="ORF">BC938DRAFT_474965</name>
</gene>
<dbReference type="Pfam" id="PF02678">
    <property type="entry name" value="Pirin"/>
    <property type="match status" value="1"/>
</dbReference>
<comment type="cofactor">
    <cofactor evidence="2">
        <name>Fe cation</name>
        <dbReference type="ChEBI" id="CHEBI:24875"/>
    </cofactor>
    <text evidence="2">Binds 1 Fe cation per subunit.</text>
</comment>
<dbReference type="PIRSF" id="PIRSF006232">
    <property type="entry name" value="Pirin"/>
    <property type="match status" value="1"/>
</dbReference>
<keyword evidence="7" id="KW-1185">Reference proteome</keyword>
<feature type="binding site" evidence="2">
    <location>
        <position position="113"/>
    </location>
    <ligand>
        <name>Fe cation</name>
        <dbReference type="ChEBI" id="CHEBI:24875"/>
    </ligand>
</feature>
<sequence>MFSAIQSAKTIPRNVTRVVRAERFIEGAGFEVKRPFPVRGAQQFDPFLLLDHFGPKVYGPGEMKGAPDHPHRGFETVSYIIDGDMEHKDSRGNSGKLGPGSVQWMTAGAGVIHSEMPSKKFQKEGGLMHGFQIWVNLPAKDKMCKPRYQEYQADGIPKVTSPDGKTNVVVITGEAYGTSASIETHTPIAMLHYRVAPGGTGVWEVPTATGWRNGREGDDLNVMCYVVGGKGKFGGSEKAAEENDMVVFQNGPSAEDKGASVTFRNDGNEELSVLLLAGKPLKEPMSRYGPFVMNTKEEIEQAFWDYQTGQFGKIDF</sequence>
<feature type="binding site" evidence="2">
    <location>
        <position position="71"/>
    </location>
    <ligand>
        <name>Fe cation</name>
        <dbReference type="ChEBI" id="CHEBI:24875"/>
    </ligand>
</feature>
<dbReference type="InterPro" id="IPR012093">
    <property type="entry name" value="Pirin"/>
</dbReference>
<dbReference type="CDD" id="cd02909">
    <property type="entry name" value="cupin_pirin_N"/>
    <property type="match status" value="1"/>
</dbReference>
<dbReference type="PANTHER" id="PTHR13903">
    <property type="entry name" value="PIRIN-RELATED"/>
    <property type="match status" value="1"/>
</dbReference>
<comment type="similarity">
    <text evidence="1 3">Belongs to the pirin family.</text>
</comment>
<evidence type="ECO:0008006" key="8">
    <source>
        <dbReference type="Google" id="ProtNLM"/>
    </source>
</evidence>
<comment type="caution">
    <text evidence="6">The sequence shown here is derived from an EMBL/GenBank/DDBJ whole genome shotgun (WGS) entry which is preliminary data.</text>
</comment>
<proteinExistence type="inferred from homology"/>
<keyword evidence="2" id="KW-0479">Metal-binding</keyword>
<feature type="domain" description="Pirin C-terminal" evidence="5">
    <location>
        <begin position="219"/>
        <end position="312"/>
    </location>
</feature>
<dbReference type="InterPro" id="IPR003829">
    <property type="entry name" value="Pirin_N_dom"/>
</dbReference>
<dbReference type="Proteomes" id="UP000274822">
    <property type="component" value="Unassembled WGS sequence"/>
</dbReference>
<organism evidence="6 7">
    <name type="scientific">Jimgerdemannia flammicorona</name>
    <dbReference type="NCBI Taxonomy" id="994334"/>
    <lineage>
        <taxon>Eukaryota</taxon>
        <taxon>Fungi</taxon>
        <taxon>Fungi incertae sedis</taxon>
        <taxon>Mucoromycota</taxon>
        <taxon>Mucoromycotina</taxon>
        <taxon>Endogonomycetes</taxon>
        <taxon>Endogonales</taxon>
        <taxon>Endogonaceae</taxon>
        <taxon>Jimgerdemannia</taxon>
    </lineage>
</organism>
<dbReference type="InterPro" id="IPR011051">
    <property type="entry name" value="RmlC_Cupin_sf"/>
</dbReference>
<dbReference type="Gene3D" id="2.60.120.10">
    <property type="entry name" value="Jelly Rolls"/>
    <property type="match status" value="2"/>
</dbReference>
<feature type="binding site" evidence="2">
    <location>
        <position position="115"/>
    </location>
    <ligand>
        <name>Fe cation</name>
        <dbReference type="ChEBI" id="CHEBI:24875"/>
    </ligand>
</feature>
<dbReference type="CDD" id="cd02247">
    <property type="entry name" value="cupin_pirin_C"/>
    <property type="match status" value="1"/>
</dbReference>
<evidence type="ECO:0000259" key="5">
    <source>
        <dbReference type="Pfam" id="PF05726"/>
    </source>
</evidence>
<dbReference type="InterPro" id="IPR014710">
    <property type="entry name" value="RmlC-like_jellyroll"/>
</dbReference>
<name>A0A433Q187_9FUNG</name>
<evidence type="ECO:0000256" key="3">
    <source>
        <dbReference type="RuleBase" id="RU003457"/>
    </source>
</evidence>
<dbReference type="GO" id="GO:0046872">
    <property type="term" value="F:metal ion binding"/>
    <property type="evidence" value="ECO:0007669"/>
    <property type="project" value="UniProtKB-KW"/>
</dbReference>
<evidence type="ECO:0000313" key="6">
    <source>
        <dbReference type="EMBL" id="RUS23550.1"/>
    </source>
</evidence>
<dbReference type="SUPFAM" id="SSF51182">
    <property type="entry name" value="RmlC-like cupins"/>
    <property type="match status" value="1"/>
</dbReference>
<accession>A0A433Q187</accession>
<dbReference type="PANTHER" id="PTHR13903:SF31">
    <property type="entry name" value="CUPIN-DOMAIN CONTAINING PROTEIN"/>
    <property type="match status" value="1"/>
</dbReference>
<dbReference type="InterPro" id="IPR008778">
    <property type="entry name" value="Pirin_C_dom"/>
</dbReference>
<keyword evidence="2" id="KW-0408">Iron</keyword>
<reference evidence="6 7" key="1">
    <citation type="journal article" date="2018" name="New Phytol.">
        <title>Phylogenomics of Endogonaceae and evolution of mycorrhizas within Mucoromycota.</title>
        <authorList>
            <person name="Chang Y."/>
            <person name="Desiro A."/>
            <person name="Na H."/>
            <person name="Sandor L."/>
            <person name="Lipzen A."/>
            <person name="Clum A."/>
            <person name="Barry K."/>
            <person name="Grigoriev I.V."/>
            <person name="Martin F.M."/>
            <person name="Stajich J.E."/>
            <person name="Smith M.E."/>
            <person name="Bonito G."/>
            <person name="Spatafora J.W."/>
        </authorList>
    </citation>
    <scope>NUCLEOTIDE SEQUENCE [LARGE SCALE GENOMIC DNA]</scope>
    <source>
        <strain evidence="6 7">AD002</strain>
    </source>
</reference>
<evidence type="ECO:0000313" key="7">
    <source>
        <dbReference type="Proteomes" id="UP000274822"/>
    </source>
</evidence>
<dbReference type="AlphaFoldDB" id="A0A433Q187"/>
<evidence type="ECO:0000256" key="2">
    <source>
        <dbReference type="PIRSR" id="PIRSR006232-1"/>
    </source>
</evidence>
<evidence type="ECO:0000256" key="1">
    <source>
        <dbReference type="ARBA" id="ARBA00008416"/>
    </source>
</evidence>
<dbReference type="Pfam" id="PF05726">
    <property type="entry name" value="Pirin_C"/>
    <property type="match status" value="1"/>
</dbReference>
<evidence type="ECO:0000259" key="4">
    <source>
        <dbReference type="Pfam" id="PF02678"/>
    </source>
</evidence>
<protein>
    <recommendedName>
        <fullName evidence="8">Pirin</fullName>
    </recommendedName>
</protein>
<feature type="domain" description="Pirin N-terminal" evidence="4">
    <location>
        <begin position="30"/>
        <end position="135"/>
    </location>
</feature>
<feature type="binding site" evidence="2">
    <location>
        <position position="69"/>
    </location>
    <ligand>
        <name>Fe cation</name>
        <dbReference type="ChEBI" id="CHEBI:24875"/>
    </ligand>
</feature>
<dbReference type="EMBL" id="RBNJ01019393">
    <property type="protein sequence ID" value="RUS23550.1"/>
    <property type="molecule type" value="Genomic_DNA"/>
</dbReference>